<name>A0A6A5G8W8_CAERE</name>
<dbReference type="EMBL" id="WUAV01000005">
    <property type="protein sequence ID" value="KAF1751296.1"/>
    <property type="molecule type" value="Genomic_DNA"/>
</dbReference>
<dbReference type="Proteomes" id="UP000483820">
    <property type="component" value="Chromosome V"/>
</dbReference>
<feature type="region of interest" description="Disordered" evidence="1">
    <location>
        <begin position="37"/>
        <end position="66"/>
    </location>
</feature>
<proteinExistence type="predicted"/>
<dbReference type="RefSeq" id="XP_053581195.1">
    <property type="nucleotide sequence ID" value="XM_053732282.1"/>
</dbReference>
<gene>
    <name evidence="2" type="ORF">GCK72_017850</name>
</gene>
<reference evidence="2 3" key="1">
    <citation type="submission" date="2019-12" db="EMBL/GenBank/DDBJ databases">
        <title>Chromosome-level assembly of the Caenorhabditis remanei genome.</title>
        <authorList>
            <person name="Teterina A.A."/>
            <person name="Willis J.H."/>
            <person name="Phillips P.C."/>
        </authorList>
    </citation>
    <scope>NUCLEOTIDE SEQUENCE [LARGE SCALE GENOMIC DNA]</scope>
    <source>
        <strain evidence="2 3">PX506</strain>
        <tissue evidence="2">Whole organism</tissue>
    </source>
</reference>
<organism evidence="2 3">
    <name type="scientific">Caenorhabditis remanei</name>
    <name type="common">Caenorhabditis vulgaris</name>
    <dbReference type="NCBI Taxonomy" id="31234"/>
    <lineage>
        <taxon>Eukaryota</taxon>
        <taxon>Metazoa</taxon>
        <taxon>Ecdysozoa</taxon>
        <taxon>Nematoda</taxon>
        <taxon>Chromadorea</taxon>
        <taxon>Rhabditida</taxon>
        <taxon>Rhabditina</taxon>
        <taxon>Rhabditomorpha</taxon>
        <taxon>Rhabditoidea</taxon>
        <taxon>Rhabditidae</taxon>
        <taxon>Peloderinae</taxon>
        <taxon>Caenorhabditis</taxon>
    </lineage>
</organism>
<dbReference type="GeneID" id="78776602"/>
<evidence type="ECO:0000313" key="2">
    <source>
        <dbReference type="EMBL" id="KAF1751296.1"/>
    </source>
</evidence>
<sequence>MEIHIHVLGNTEYKELLGTSRSVDVDYSDDDVVLAELSPTSDDLDSPEFSARPTQNSGDDCGDGEE</sequence>
<comment type="caution">
    <text evidence="2">The sequence shown here is derived from an EMBL/GenBank/DDBJ whole genome shotgun (WGS) entry which is preliminary data.</text>
</comment>
<accession>A0A6A5G8W8</accession>
<dbReference type="CTD" id="78776602"/>
<evidence type="ECO:0000313" key="3">
    <source>
        <dbReference type="Proteomes" id="UP000483820"/>
    </source>
</evidence>
<dbReference type="AlphaFoldDB" id="A0A6A5G8W8"/>
<dbReference type="KEGG" id="crq:GCK72_017850"/>
<protein>
    <submittedName>
        <fullName evidence="2">Uncharacterized protein</fullName>
    </submittedName>
</protein>
<evidence type="ECO:0000256" key="1">
    <source>
        <dbReference type="SAM" id="MobiDB-lite"/>
    </source>
</evidence>